<sequence length="75" mass="7983">MADANEESDLIAQFCGVTGADSSRAKLCLESASWNLQLALASFYEDPDDGMGPQSSPEPPPERPEKPRGDQQATG</sequence>
<accession>A0ACB7T6J1</accession>
<keyword evidence="2" id="KW-1185">Reference proteome</keyword>
<dbReference type="Proteomes" id="UP000821845">
    <property type="component" value="Chromosome 11"/>
</dbReference>
<protein>
    <submittedName>
        <fullName evidence="1">Uncharacterized protein</fullName>
    </submittedName>
</protein>
<proteinExistence type="predicted"/>
<evidence type="ECO:0000313" key="1">
    <source>
        <dbReference type="EMBL" id="KAH6941736.1"/>
    </source>
</evidence>
<evidence type="ECO:0000313" key="2">
    <source>
        <dbReference type="Proteomes" id="UP000821845"/>
    </source>
</evidence>
<dbReference type="EMBL" id="CM023491">
    <property type="protein sequence ID" value="KAH6941736.1"/>
    <property type="molecule type" value="Genomic_DNA"/>
</dbReference>
<gene>
    <name evidence="1" type="ORF">HPB50_023068</name>
</gene>
<reference evidence="1" key="1">
    <citation type="submission" date="2020-05" db="EMBL/GenBank/DDBJ databases">
        <title>Large-scale comparative analyses of tick genomes elucidate their genetic diversity and vector capacities.</title>
        <authorList>
            <person name="Jia N."/>
            <person name="Wang J."/>
            <person name="Shi W."/>
            <person name="Du L."/>
            <person name="Sun Y."/>
            <person name="Zhan W."/>
            <person name="Jiang J."/>
            <person name="Wang Q."/>
            <person name="Zhang B."/>
            <person name="Ji P."/>
            <person name="Sakyi L.B."/>
            <person name="Cui X."/>
            <person name="Yuan T."/>
            <person name="Jiang B."/>
            <person name="Yang W."/>
            <person name="Lam T.T.-Y."/>
            <person name="Chang Q."/>
            <person name="Ding S."/>
            <person name="Wang X."/>
            <person name="Zhu J."/>
            <person name="Ruan X."/>
            <person name="Zhao L."/>
            <person name="Wei J."/>
            <person name="Que T."/>
            <person name="Du C."/>
            <person name="Cheng J."/>
            <person name="Dai P."/>
            <person name="Han X."/>
            <person name="Huang E."/>
            <person name="Gao Y."/>
            <person name="Liu J."/>
            <person name="Shao H."/>
            <person name="Ye R."/>
            <person name="Li L."/>
            <person name="Wei W."/>
            <person name="Wang X."/>
            <person name="Wang C."/>
            <person name="Yang T."/>
            <person name="Huo Q."/>
            <person name="Li W."/>
            <person name="Guo W."/>
            <person name="Chen H."/>
            <person name="Zhou L."/>
            <person name="Ni X."/>
            <person name="Tian J."/>
            <person name="Zhou Y."/>
            <person name="Sheng Y."/>
            <person name="Liu T."/>
            <person name="Pan Y."/>
            <person name="Xia L."/>
            <person name="Li J."/>
            <person name="Zhao F."/>
            <person name="Cao W."/>
        </authorList>
    </citation>
    <scope>NUCLEOTIDE SEQUENCE</scope>
    <source>
        <strain evidence="1">Hyas-2018</strain>
    </source>
</reference>
<organism evidence="1 2">
    <name type="scientific">Hyalomma asiaticum</name>
    <name type="common">Tick</name>
    <dbReference type="NCBI Taxonomy" id="266040"/>
    <lineage>
        <taxon>Eukaryota</taxon>
        <taxon>Metazoa</taxon>
        <taxon>Ecdysozoa</taxon>
        <taxon>Arthropoda</taxon>
        <taxon>Chelicerata</taxon>
        <taxon>Arachnida</taxon>
        <taxon>Acari</taxon>
        <taxon>Parasitiformes</taxon>
        <taxon>Ixodida</taxon>
        <taxon>Ixodoidea</taxon>
        <taxon>Ixodidae</taxon>
        <taxon>Hyalomminae</taxon>
        <taxon>Hyalomma</taxon>
    </lineage>
</organism>
<comment type="caution">
    <text evidence="1">The sequence shown here is derived from an EMBL/GenBank/DDBJ whole genome shotgun (WGS) entry which is preliminary data.</text>
</comment>
<name>A0ACB7T6J1_HYAAI</name>